<dbReference type="Pfam" id="PF14559">
    <property type="entry name" value="TPR_19"/>
    <property type="match status" value="1"/>
</dbReference>
<protein>
    <submittedName>
        <fullName evidence="1">Tetratricopeptide repeat-containing protein</fullName>
    </submittedName>
</protein>
<organism evidence="1">
    <name type="scientific">Candidatus Kentrum sp. TC</name>
    <dbReference type="NCBI Taxonomy" id="2126339"/>
    <lineage>
        <taxon>Bacteria</taxon>
        <taxon>Pseudomonadati</taxon>
        <taxon>Pseudomonadota</taxon>
        <taxon>Gammaproteobacteria</taxon>
        <taxon>Candidatus Kentrum</taxon>
    </lineage>
</organism>
<dbReference type="AlphaFoldDB" id="A0A451AG63"/>
<evidence type="ECO:0000313" key="1">
    <source>
        <dbReference type="EMBL" id="VFK65050.1"/>
    </source>
</evidence>
<dbReference type="InterPro" id="IPR011990">
    <property type="entry name" value="TPR-like_helical_dom_sf"/>
</dbReference>
<dbReference type="EMBL" id="CAADFW010000160">
    <property type="protein sequence ID" value="VFK65050.1"/>
    <property type="molecule type" value="Genomic_DNA"/>
</dbReference>
<sequence>MGLHEKGNTAEAIDLLKDASVSDPSNERVSLDLARLLIEKRQLNADDVLL</sequence>
<reference evidence="1" key="1">
    <citation type="submission" date="2019-02" db="EMBL/GenBank/DDBJ databases">
        <authorList>
            <person name="Gruber-Vodicka R. H."/>
            <person name="Seah K. B. B."/>
        </authorList>
    </citation>
    <scope>NUCLEOTIDE SEQUENCE</scope>
    <source>
        <strain evidence="1">BECK_BZ126</strain>
    </source>
</reference>
<accession>A0A451AG63</accession>
<gene>
    <name evidence="1" type="ORF">BECKTC1821F_GA0114240_11601</name>
</gene>
<proteinExistence type="predicted"/>
<dbReference type="Gene3D" id="1.25.40.10">
    <property type="entry name" value="Tetratricopeptide repeat domain"/>
    <property type="match status" value="1"/>
</dbReference>
<name>A0A451AG63_9GAMM</name>